<comment type="caution">
    <text evidence="2">The sequence shown here is derived from an EMBL/GenBank/DDBJ whole genome shotgun (WGS) entry which is preliminary data.</text>
</comment>
<evidence type="ECO:0000313" key="3">
    <source>
        <dbReference type="Proteomes" id="UP000029964"/>
    </source>
</evidence>
<dbReference type="AlphaFoldDB" id="A0A086TC73"/>
<keyword evidence="1" id="KW-0732">Signal</keyword>
<feature type="signal peptide" evidence="1">
    <location>
        <begin position="1"/>
        <end position="16"/>
    </location>
</feature>
<protein>
    <recommendedName>
        <fullName evidence="4">Invertebrate defensins family profile domain-containing protein</fullName>
    </recommendedName>
</protein>
<dbReference type="EMBL" id="JPKY01000014">
    <property type="protein sequence ID" value="KFH46955.1"/>
    <property type="molecule type" value="Genomic_DNA"/>
</dbReference>
<accession>A0A086TC73</accession>
<evidence type="ECO:0000313" key="2">
    <source>
        <dbReference type="EMBL" id="KFH46955.1"/>
    </source>
</evidence>
<proteinExistence type="predicted"/>
<evidence type="ECO:0008006" key="4">
    <source>
        <dbReference type="Google" id="ProtNLM"/>
    </source>
</evidence>
<name>A0A086TC73_HAPC1</name>
<organism evidence="2 3">
    <name type="scientific">Hapsidospora chrysogenum (strain ATCC 11550 / CBS 779.69 / DSM 880 / IAM 14645 / JCM 23072 / IMI 49137)</name>
    <name type="common">Acremonium chrysogenum</name>
    <dbReference type="NCBI Taxonomy" id="857340"/>
    <lineage>
        <taxon>Eukaryota</taxon>
        <taxon>Fungi</taxon>
        <taxon>Dikarya</taxon>
        <taxon>Ascomycota</taxon>
        <taxon>Pezizomycotina</taxon>
        <taxon>Sordariomycetes</taxon>
        <taxon>Hypocreomycetidae</taxon>
        <taxon>Hypocreales</taxon>
        <taxon>Bionectriaceae</taxon>
        <taxon>Hapsidospora</taxon>
    </lineage>
</organism>
<reference evidence="3" key="1">
    <citation type="journal article" date="2014" name="Genome Announc.">
        <title>Genome sequence and annotation of Acremonium chrysogenum, producer of the beta-lactam antibiotic cephalosporin C.</title>
        <authorList>
            <person name="Terfehr D."/>
            <person name="Dahlmann T.A."/>
            <person name="Specht T."/>
            <person name="Zadra I."/>
            <person name="Kuernsteiner H."/>
            <person name="Kueck U."/>
        </authorList>
    </citation>
    <scope>NUCLEOTIDE SEQUENCE [LARGE SCALE GENOMIC DNA]</scope>
    <source>
        <strain evidence="3">ATCC 11550 / CBS 779.69 / DSM 880 / IAM 14645 / JCM 23072 / IMI 49137</strain>
    </source>
</reference>
<evidence type="ECO:0000256" key="1">
    <source>
        <dbReference type="SAM" id="SignalP"/>
    </source>
</evidence>
<dbReference type="Proteomes" id="UP000029964">
    <property type="component" value="Unassembled WGS sequence"/>
</dbReference>
<gene>
    <name evidence="2" type="ORF">ACRE_022480</name>
</gene>
<feature type="chain" id="PRO_5001815576" description="Invertebrate defensins family profile domain-containing protein" evidence="1">
    <location>
        <begin position="17"/>
        <end position="96"/>
    </location>
</feature>
<dbReference type="OrthoDB" id="4503115at2759"/>
<keyword evidence="3" id="KW-1185">Reference proteome</keyword>
<dbReference type="HOGENOM" id="CLU_2360864_0_0_1"/>
<sequence length="96" mass="10096">MKAAFVLAALATLVVAAPQLEENIPYAPVNEVGEADVSAQLTSVDAVSLHSSPDLIEPLQYCGGLTASQCSNACYWLGYRCYRCTSSVCQCSNSGC</sequence>